<dbReference type="EMBL" id="AUZZ01009167">
    <property type="protein sequence ID" value="EQD34662.1"/>
    <property type="molecule type" value="Genomic_DNA"/>
</dbReference>
<comment type="caution">
    <text evidence="1">The sequence shown here is derived from an EMBL/GenBank/DDBJ whole genome shotgun (WGS) entry which is preliminary data.</text>
</comment>
<accession>T0YS61</accession>
<protein>
    <submittedName>
        <fullName evidence="1">Uncharacterized protein</fullName>
    </submittedName>
</protein>
<proteinExistence type="predicted"/>
<sequence>MAFTFQPQNIIANPDVLFFKADTTEHREKLKTIFPYVLNAVTAADLAARWEIERLQKLIRRKEAELNDALSTVNVWRLEASAWIRQAIDLGLLSSDTRIPDEWLDVLTILRSIAEKSSRQARPSVKTLDVPLSRLAELRKAEVEAAEAVSEHR</sequence>
<dbReference type="AlphaFoldDB" id="T0YS61"/>
<evidence type="ECO:0000313" key="1">
    <source>
        <dbReference type="EMBL" id="EQD34662.1"/>
    </source>
</evidence>
<gene>
    <name evidence="1" type="ORF">B2A_12716</name>
</gene>
<organism evidence="1">
    <name type="scientific">mine drainage metagenome</name>
    <dbReference type="NCBI Taxonomy" id="410659"/>
    <lineage>
        <taxon>unclassified sequences</taxon>
        <taxon>metagenomes</taxon>
        <taxon>ecological metagenomes</taxon>
    </lineage>
</organism>
<feature type="non-terminal residue" evidence="1">
    <location>
        <position position="153"/>
    </location>
</feature>
<reference evidence="1" key="1">
    <citation type="submission" date="2013-08" db="EMBL/GenBank/DDBJ databases">
        <authorList>
            <person name="Mendez C."/>
            <person name="Richter M."/>
            <person name="Ferrer M."/>
            <person name="Sanchez J."/>
        </authorList>
    </citation>
    <scope>NUCLEOTIDE SEQUENCE</scope>
</reference>
<name>T0YS61_9ZZZZ</name>
<reference evidence="1" key="2">
    <citation type="journal article" date="2014" name="ISME J.">
        <title>Microbial stratification in low pH oxic and suboxic macroscopic growths along an acid mine drainage.</title>
        <authorList>
            <person name="Mendez-Garcia C."/>
            <person name="Mesa V."/>
            <person name="Sprenger R.R."/>
            <person name="Richter M."/>
            <person name="Diez M.S."/>
            <person name="Solano J."/>
            <person name="Bargiela R."/>
            <person name="Golyshina O.V."/>
            <person name="Manteca A."/>
            <person name="Ramos J.L."/>
            <person name="Gallego J.R."/>
            <person name="Llorente I."/>
            <person name="Martins Dos Santos V.A."/>
            <person name="Jensen O.N."/>
            <person name="Pelaez A.I."/>
            <person name="Sanchez J."/>
            <person name="Ferrer M."/>
        </authorList>
    </citation>
    <scope>NUCLEOTIDE SEQUENCE</scope>
</reference>